<proteinExistence type="predicted"/>
<evidence type="ECO:0000313" key="2">
    <source>
        <dbReference type="Proteomes" id="UP000252355"/>
    </source>
</evidence>
<dbReference type="Proteomes" id="UP000252355">
    <property type="component" value="Unassembled WGS sequence"/>
</dbReference>
<comment type="caution">
    <text evidence="1">The sequence shown here is derived from an EMBL/GenBank/DDBJ whole genome shotgun (WGS) entry which is preliminary data.</text>
</comment>
<dbReference type="AlphaFoldDB" id="A0A367ZT59"/>
<dbReference type="EMBL" id="QOQW01000005">
    <property type="protein sequence ID" value="RCK80552.1"/>
    <property type="molecule type" value="Genomic_DNA"/>
</dbReference>
<organism evidence="1 2">
    <name type="scientific">Candidatus Ozemobacter sibiricus</name>
    <dbReference type="NCBI Taxonomy" id="2268124"/>
    <lineage>
        <taxon>Bacteria</taxon>
        <taxon>Candidatus Ozemobacteria</taxon>
        <taxon>Candidatus Ozemobacterales</taxon>
        <taxon>Candidatus Ozemobacteraceae</taxon>
        <taxon>Candidatus Ozemobacter</taxon>
    </lineage>
</organism>
<name>A0A367ZT59_9BACT</name>
<sequence length="47" mass="5340">MRGDNPIELTIAKSRKVMQTADMIWPKRGINIEGLNLKASPFENQNI</sequence>
<evidence type="ECO:0000313" key="1">
    <source>
        <dbReference type="EMBL" id="RCK80552.1"/>
    </source>
</evidence>
<gene>
    <name evidence="1" type="ORF">OZSIB_2865</name>
</gene>
<protein>
    <submittedName>
        <fullName evidence="1">Uncharacterized protein</fullName>
    </submittedName>
</protein>
<reference evidence="1 2" key="1">
    <citation type="submission" date="2018-05" db="EMBL/GenBank/DDBJ databases">
        <title>A metagenomic window into the 2 km-deep terrestrial subsurface aquifer revealed taxonomically and functionally diverse microbial community comprising novel uncultured bacterial lineages.</title>
        <authorList>
            <person name="Kadnikov V.V."/>
            <person name="Mardanov A.V."/>
            <person name="Beletsky A.V."/>
            <person name="Banks D."/>
            <person name="Pimenov N.V."/>
            <person name="Frank Y.A."/>
            <person name="Karnachuk O.V."/>
            <person name="Ravin N.V."/>
        </authorList>
    </citation>
    <scope>NUCLEOTIDE SEQUENCE [LARGE SCALE GENOMIC DNA]</scope>
    <source>
        <strain evidence="1">BY5</strain>
    </source>
</reference>
<accession>A0A367ZT59</accession>